<gene>
    <name evidence="3" type="ORF">IV55_GL000034</name>
    <name evidence="2" type="ORF">LSI01_19380</name>
</gene>
<evidence type="ECO:0000256" key="1">
    <source>
        <dbReference type="SAM" id="Phobius"/>
    </source>
</evidence>
<keyword evidence="1" id="KW-0472">Membrane</keyword>
<keyword evidence="4" id="KW-1185">Reference proteome</keyword>
<dbReference type="PATRIC" id="fig|348151.3.peg.34"/>
<evidence type="ECO:0000313" key="4">
    <source>
        <dbReference type="Proteomes" id="UP000051139"/>
    </source>
</evidence>
<dbReference type="Proteomes" id="UP000321429">
    <property type="component" value="Unassembled WGS sequence"/>
</dbReference>
<evidence type="ECO:0000313" key="5">
    <source>
        <dbReference type="Proteomes" id="UP000321429"/>
    </source>
</evidence>
<dbReference type="STRING" id="348151.IV55_GL000034"/>
<proteinExistence type="predicted"/>
<keyword evidence="1" id="KW-1133">Transmembrane helix</keyword>
<feature type="transmembrane region" description="Helical" evidence="1">
    <location>
        <begin position="33"/>
        <end position="54"/>
    </location>
</feature>
<evidence type="ECO:0000313" key="2">
    <source>
        <dbReference type="EMBL" id="GEK29627.1"/>
    </source>
</evidence>
<organism evidence="3 4">
    <name type="scientific">Furfurilactobacillus siliginis</name>
    <dbReference type="NCBI Taxonomy" id="348151"/>
    <lineage>
        <taxon>Bacteria</taxon>
        <taxon>Bacillati</taxon>
        <taxon>Bacillota</taxon>
        <taxon>Bacilli</taxon>
        <taxon>Lactobacillales</taxon>
        <taxon>Lactobacillaceae</taxon>
        <taxon>Furfurilactobacillus</taxon>
    </lineage>
</organism>
<keyword evidence="1" id="KW-0812">Transmembrane</keyword>
<comment type="caution">
    <text evidence="3">The sequence shown here is derived from an EMBL/GenBank/DDBJ whole genome shotgun (WGS) entry which is preliminary data.</text>
</comment>
<dbReference type="EMBL" id="JQCB01000001">
    <property type="protein sequence ID" value="KRN97121.1"/>
    <property type="molecule type" value="Genomic_DNA"/>
</dbReference>
<feature type="transmembrane region" description="Helical" evidence="1">
    <location>
        <begin position="9"/>
        <end position="27"/>
    </location>
</feature>
<reference evidence="3 4" key="1">
    <citation type="journal article" date="2015" name="Genome Announc.">
        <title>Expanding the biotechnology potential of lactobacilli through comparative genomics of 213 strains and associated genera.</title>
        <authorList>
            <person name="Sun Z."/>
            <person name="Harris H.M."/>
            <person name="McCann A."/>
            <person name="Guo C."/>
            <person name="Argimon S."/>
            <person name="Zhang W."/>
            <person name="Yang X."/>
            <person name="Jeffery I.B."/>
            <person name="Cooney J.C."/>
            <person name="Kagawa T.F."/>
            <person name="Liu W."/>
            <person name="Song Y."/>
            <person name="Salvetti E."/>
            <person name="Wrobel A."/>
            <person name="Rasinkangas P."/>
            <person name="Parkhill J."/>
            <person name="Rea M.C."/>
            <person name="O'Sullivan O."/>
            <person name="Ritari J."/>
            <person name="Douillard F.P."/>
            <person name="Paul Ross R."/>
            <person name="Yang R."/>
            <person name="Briner A.E."/>
            <person name="Felis G.E."/>
            <person name="de Vos W.M."/>
            <person name="Barrangou R."/>
            <person name="Klaenhammer T.R."/>
            <person name="Caufield P.W."/>
            <person name="Cui Y."/>
            <person name="Zhang H."/>
            <person name="O'Toole P.W."/>
        </authorList>
    </citation>
    <scope>NUCLEOTIDE SEQUENCE [LARGE SCALE GENOMIC DNA]</scope>
    <source>
        <strain evidence="3 4">DSM 22696</strain>
    </source>
</reference>
<dbReference type="AlphaFoldDB" id="A0A0R2L6Q4"/>
<name>A0A0R2L6Q4_9LACO</name>
<feature type="transmembrane region" description="Helical" evidence="1">
    <location>
        <begin position="103"/>
        <end position="122"/>
    </location>
</feature>
<protein>
    <submittedName>
        <fullName evidence="3">Uncharacterized protein</fullName>
    </submittedName>
</protein>
<evidence type="ECO:0000313" key="3">
    <source>
        <dbReference type="EMBL" id="KRN97121.1"/>
    </source>
</evidence>
<feature type="transmembrane region" description="Helical" evidence="1">
    <location>
        <begin position="63"/>
        <end position="83"/>
    </location>
</feature>
<accession>A0A0R2L6Q4</accession>
<dbReference type="Proteomes" id="UP000051139">
    <property type="component" value="Unassembled WGS sequence"/>
</dbReference>
<reference evidence="2 5" key="2">
    <citation type="submission" date="2019-07" db="EMBL/GenBank/DDBJ databases">
        <title>Whole genome shotgun sequence of Lactobacillus siliginis NBRC 101315.</title>
        <authorList>
            <person name="Hosoyama A."/>
            <person name="Uohara A."/>
            <person name="Ohji S."/>
            <person name="Ichikawa N."/>
        </authorList>
    </citation>
    <scope>NUCLEOTIDE SEQUENCE [LARGE SCALE GENOMIC DNA]</scope>
    <source>
        <strain evidence="2 5">NBRC 101315</strain>
    </source>
</reference>
<sequence>MKIREVLKYALHGMQWSALAICLVAMFRNELHAFQPLLITLISGALISVGFLVLNSWDRLPPYAVFALHYVWTATVSFVAGLLSYRTHLSIHLFLNSWRNTLVIYIVFVGSIFLYALAAQWYRRRQQRLLADLNQRNHERQRLLDEKDN</sequence>
<dbReference type="EMBL" id="BJUD01000083">
    <property type="protein sequence ID" value="GEK29627.1"/>
    <property type="molecule type" value="Genomic_DNA"/>
</dbReference>
<dbReference type="RefSeq" id="WP_057808384.1">
    <property type="nucleotide sequence ID" value="NZ_BJUD01000083.1"/>
</dbReference>